<name>A0A9D4LH68_DREPO</name>
<proteinExistence type="predicted"/>
<keyword evidence="2" id="KW-1185">Reference proteome</keyword>
<organism evidence="1 2">
    <name type="scientific">Dreissena polymorpha</name>
    <name type="common">Zebra mussel</name>
    <name type="synonym">Mytilus polymorpha</name>
    <dbReference type="NCBI Taxonomy" id="45954"/>
    <lineage>
        <taxon>Eukaryota</taxon>
        <taxon>Metazoa</taxon>
        <taxon>Spiralia</taxon>
        <taxon>Lophotrochozoa</taxon>
        <taxon>Mollusca</taxon>
        <taxon>Bivalvia</taxon>
        <taxon>Autobranchia</taxon>
        <taxon>Heteroconchia</taxon>
        <taxon>Euheterodonta</taxon>
        <taxon>Imparidentia</taxon>
        <taxon>Neoheterodontei</taxon>
        <taxon>Myida</taxon>
        <taxon>Dreissenoidea</taxon>
        <taxon>Dreissenidae</taxon>
        <taxon>Dreissena</taxon>
    </lineage>
</organism>
<reference evidence="1" key="2">
    <citation type="submission" date="2020-11" db="EMBL/GenBank/DDBJ databases">
        <authorList>
            <person name="McCartney M.A."/>
            <person name="Auch B."/>
            <person name="Kono T."/>
            <person name="Mallez S."/>
            <person name="Becker A."/>
            <person name="Gohl D.M."/>
            <person name="Silverstein K.A.T."/>
            <person name="Koren S."/>
            <person name="Bechman K.B."/>
            <person name="Herman A."/>
            <person name="Abrahante J.E."/>
            <person name="Garbe J."/>
        </authorList>
    </citation>
    <scope>NUCLEOTIDE SEQUENCE</scope>
    <source>
        <strain evidence="1">Duluth1</strain>
        <tissue evidence="1">Whole animal</tissue>
    </source>
</reference>
<evidence type="ECO:0000313" key="1">
    <source>
        <dbReference type="EMBL" id="KAH3858622.1"/>
    </source>
</evidence>
<evidence type="ECO:0000313" key="2">
    <source>
        <dbReference type="Proteomes" id="UP000828390"/>
    </source>
</evidence>
<dbReference type="EMBL" id="JAIWYP010000003">
    <property type="protein sequence ID" value="KAH3858622.1"/>
    <property type="molecule type" value="Genomic_DNA"/>
</dbReference>
<protein>
    <submittedName>
        <fullName evidence="1">Uncharacterized protein</fullName>
    </submittedName>
</protein>
<sequence length="85" mass="9656">MYYFFRFPKSSELAGVSCVTVCTCAFHIPSLLYYCRTTDSPPSTLHLHPVSPELNALHPVSPELNVRLKNEHTAFAGDWLLRTFL</sequence>
<dbReference type="AlphaFoldDB" id="A0A9D4LH68"/>
<accession>A0A9D4LH68</accession>
<comment type="caution">
    <text evidence="1">The sequence shown here is derived from an EMBL/GenBank/DDBJ whole genome shotgun (WGS) entry which is preliminary data.</text>
</comment>
<reference evidence="1" key="1">
    <citation type="journal article" date="2019" name="bioRxiv">
        <title>The Genome of the Zebra Mussel, Dreissena polymorpha: A Resource for Invasive Species Research.</title>
        <authorList>
            <person name="McCartney M.A."/>
            <person name="Auch B."/>
            <person name="Kono T."/>
            <person name="Mallez S."/>
            <person name="Zhang Y."/>
            <person name="Obille A."/>
            <person name="Becker A."/>
            <person name="Abrahante J.E."/>
            <person name="Garbe J."/>
            <person name="Badalamenti J.P."/>
            <person name="Herman A."/>
            <person name="Mangelson H."/>
            <person name="Liachko I."/>
            <person name="Sullivan S."/>
            <person name="Sone E.D."/>
            <person name="Koren S."/>
            <person name="Silverstein K.A.T."/>
            <person name="Beckman K.B."/>
            <person name="Gohl D.M."/>
        </authorList>
    </citation>
    <scope>NUCLEOTIDE SEQUENCE</scope>
    <source>
        <strain evidence="1">Duluth1</strain>
        <tissue evidence="1">Whole animal</tissue>
    </source>
</reference>
<gene>
    <name evidence="1" type="ORF">DPMN_101250</name>
</gene>
<dbReference type="Proteomes" id="UP000828390">
    <property type="component" value="Unassembled WGS sequence"/>
</dbReference>